<accession>Q2NC95</accession>
<gene>
    <name evidence="2" type="ordered locus">ELI_03020</name>
</gene>
<dbReference type="AlphaFoldDB" id="Q2NC95"/>
<evidence type="ECO:0000313" key="3">
    <source>
        <dbReference type="Proteomes" id="UP000008808"/>
    </source>
</evidence>
<organism evidence="2 3">
    <name type="scientific">Erythrobacter litoralis (strain HTCC2594)</name>
    <dbReference type="NCBI Taxonomy" id="314225"/>
    <lineage>
        <taxon>Bacteria</taxon>
        <taxon>Pseudomonadati</taxon>
        <taxon>Pseudomonadota</taxon>
        <taxon>Alphaproteobacteria</taxon>
        <taxon>Sphingomonadales</taxon>
        <taxon>Erythrobacteraceae</taxon>
        <taxon>Erythrobacter/Porphyrobacter group</taxon>
        <taxon>Erythrobacter</taxon>
    </lineage>
</organism>
<feature type="region of interest" description="Disordered" evidence="1">
    <location>
        <begin position="67"/>
        <end position="94"/>
    </location>
</feature>
<sequence length="115" mass="12418">MPYPTLFDEPLGFCPFPCALVAEPLAVGAAGLVDGIQRLAQRPHLVPGKAMAEQAQHLGIAHRPLLPRRRDQQRTDAGGVSDIAGGGGRDQPFGFEPFGEGVIEGWWQLLTFFDP</sequence>
<dbReference type="Proteomes" id="UP000008808">
    <property type="component" value="Chromosome"/>
</dbReference>
<name>Q2NC95_ERYLH</name>
<proteinExistence type="predicted"/>
<reference evidence="3" key="1">
    <citation type="journal article" date="2009" name="J. Bacteriol.">
        <title>Complete genome sequence of Erythrobacter litoralis HTCC2594.</title>
        <authorList>
            <person name="Oh H.M."/>
            <person name="Giovannoni S.J."/>
            <person name="Ferriera S."/>
            <person name="Johnson J."/>
            <person name="Cho J.C."/>
        </authorList>
    </citation>
    <scope>NUCLEOTIDE SEQUENCE [LARGE SCALE GENOMIC DNA]</scope>
    <source>
        <strain evidence="3">HTCC2594</strain>
    </source>
</reference>
<evidence type="ECO:0000313" key="2">
    <source>
        <dbReference type="EMBL" id="ABC62696.1"/>
    </source>
</evidence>
<evidence type="ECO:0000256" key="1">
    <source>
        <dbReference type="SAM" id="MobiDB-lite"/>
    </source>
</evidence>
<keyword evidence="3" id="KW-1185">Reference proteome</keyword>
<dbReference type="HOGENOM" id="CLU_2105227_0_0_5"/>
<dbReference type="KEGG" id="eli:ELI_03020"/>
<dbReference type="EMBL" id="CP000157">
    <property type="protein sequence ID" value="ABC62696.1"/>
    <property type="molecule type" value="Genomic_DNA"/>
</dbReference>
<dbReference type="STRING" id="314225.ELI_03020"/>
<protein>
    <submittedName>
        <fullName evidence="2">Uncharacterized protein</fullName>
    </submittedName>
</protein>